<dbReference type="Gene3D" id="3.40.50.150">
    <property type="entry name" value="Vaccinia Virus protein VP39"/>
    <property type="match status" value="1"/>
</dbReference>
<comment type="caution">
    <text evidence="2">The sequence shown here is derived from an EMBL/GenBank/DDBJ whole genome shotgun (WGS) entry which is preliminary data.</text>
</comment>
<evidence type="ECO:0000313" key="2">
    <source>
        <dbReference type="EMBL" id="NML26046.1"/>
    </source>
</evidence>
<gene>
    <name evidence="2" type="ORF">HHL15_09850</name>
</gene>
<sequence>MSMTHLLPFWRTLLRNPRQIGAIAPAGRSLGTAITKALLAKGPPGVVIELGAGTGAITQALLTVREQLHYLVALEKSPELARSLLRRFPELPVLTLCASKLEELTLPQHKRLTLVSSLPFASLPAQDCQRLCDSIKRISHRYREFQLIQYSYFGKTPFASPSRNLVWTKGPTILCNLPPATVWTLEKRPSDQGFSSEQLTGPVRCPRSSAPQV</sequence>
<dbReference type="AlphaFoldDB" id="A0A848G508"/>
<proteinExistence type="predicted"/>
<keyword evidence="3" id="KW-1185">Reference proteome</keyword>
<reference evidence="2 3" key="1">
    <citation type="submission" date="2020-04" db="EMBL/GenBank/DDBJ databases">
        <title>Zoogloea sp. G-4-1-14 isolated from soil.</title>
        <authorList>
            <person name="Dahal R.H."/>
        </authorList>
    </citation>
    <scope>NUCLEOTIDE SEQUENCE [LARGE SCALE GENOMIC DNA]</scope>
    <source>
        <strain evidence="2 3">G-4-1-14</strain>
    </source>
</reference>
<evidence type="ECO:0000256" key="1">
    <source>
        <dbReference type="SAM" id="MobiDB-lite"/>
    </source>
</evidence>
<evidence type="ECO:0008006" key="4">
    <source>
        <dbReference type="Google" id="ProtNLM"/>
    </source>
</evidence>
<dbReference type="Proteomes" id="UP000580043">
    <property type="component" value="Unassembled WGS sequence"/>
</dbReference>
<dbReference type="RefSeq" id="WP_169145592.1">
    <property type="nucleotide sequence ID" value="NZ_JABBGA010000006.1"/>
</dbReference>
<feature type="region of interest" description="Disordered" evidence="1">
    <location>
        <begin position="191"/>
        <end position="213"/>
    </location>
</feature>
<organism evidence="2 3">
    <name type="scientific">Zoogloea dura</name>
    <dbReference type="NCBI Taxonomy" id="2728840"/>
    <lineage>
        <taxon>Bacteria</taxon>
        <taxon>Pseudomonadati</taxon>
        <taxon>Pseudomonadota</taxon>
        <taxon>Betaproteobacteria</taxon>
        <taxon>Rhodocyclales</taxon>
        <taxon>Zoogloeaceae</taxon>
        <taxon>Zoogloea</taxon>
    </lineage>
</organism>
<dbReference type="SUPFAM" id="SSF53335">
    <property type="entry name" value="S-adenosyl-L-methionine-dependent methyltransferases"/>
    <property type="match status" value="1"/>
</dbReference>
<accession>A0A848G508</accession>
<evidence type="ECO:0000313" key="3">
    <source>
        <dbReference type="Proteomes" id="UP000580043"/>
    </source>
</evidence>
<dbReference type="InterPro" id="IPR029063">
    <property type="entry name" value="SAM-dependent_MTases_sf"/>
</dbReference>
<dbReference type="EMBL" id="JABBGA010000006">
    <property type="protein sequence ID" value="NML26046.1"/>
    <property type="molecule type" value="Genomic_DNA"/>
</dbReference>
<name>A0A848G508_9RHOO</name>
<protein>
    <recommendedName>
        <fullName evidence="4">Methyltransferase domain-containing protein</fullName>
    </recommendedName>
</protein>